<evidence type="ECO:0000313" key="3">
    <source>
        <dbReference type="Proteomes" id="UP001595683"/>
    </source>
</evidence>
<keyword evidence="3" id="KW-1185">Reference proteome</keyword>
<gene>
    <name evidence="2" type="ORF">ACFOOT_06545</name>
</gene>
<comment type="caution">
    <text evidence="2">The sequence shown here is derived from an EMBL/GenBank/DDBJ whole genome shotgun (WGS) entry which is preliminary data.</text>
</comment>
<evidence type="ECO:0000313" key="2">
    <source>
        <dbReference type="EMBL" id="MFC3671078.1"/>
    </source>
</evidence>
<name>A0ABV7V1V7_9SPHN</name>
<feature type="transmembrane region" description="Helical" evidence="1">
    <location>
        <begin position="29"/>
        <end position="51"/>
    </location>
</feature>
<evidence type="ECO:0000256" key="1">
    <source>
        <dbReference type="SAM" id="Phobius"/>
    </source>
</evidence>
<dbReference type="Proteomes" id="UP001595683">
    <property type="component" value="Unassembled WGS sequence"/>
</dbReference>
<protein>
    <submittedName>
        <fullName evidence="2">Uncharacterized protein</fullName>
    </submittedName>
</protein>
<sequence>MNTESSMQTGKNEGAGEGLRQNALRHLPWPAIGGGLVAAIAVGLIMLAWALGGPRRADWIEQPIAAPNAAATTTLGSKP</sequence>
<proteinExistence type="predicted"/>
<keyword evidence="1" id="KW-0472">Membrane</keyword>
<keyword evidence="1" id="KW-1133">Transmembrane helix</keyword>
<dbReference type="RefSeq" id="WP_379540928.1">
    <property type="nucleotide sequence ID" value="NZ_JBHRYE010000011.1"/>
</dbReference>
<accession>A0ABV7V1V7</accession>
<organism evidence="2 3">
    <name type="scientific">Novosphingobium pokkalii</name>
    <dbReference type="NCBI Taxonomy" id="1770194"/>
    <lineage>
        <taxon>Bacteria</taxon>
        <taxon>Pseudomonadati</taxon>
        <taxon>Pseudomonadota</taxon>
        <taxon>Alphaproteobacteria</taxon>
        <taxon>Sphingomonadales</taxon>
        <taxon>Sphingomonadaceae</taxon>
        <taxon>Novosphingobium</taxon>
    </lineage>
</organism>
<dbReference type="EMBL" id="JBHRYE010000011">
    <property type="protein sequence ID" value="MFC3671078.1"/>
    <property type="molecule type" value="Genomic_DNA"/>
</dbReference>
<keyword evidence="1" id="KW-0812">Transmembrane</keyword>
<reference evidence="3" key="1">
    <citation type="journal article" date="2019" name="Int. J. Syst. Evol. Microbiol.">
        <title>The Global Catalogue of Microorganisms (GCM) 10K type strain sequencing project: providing services to taxonomists for standard genome sequencing and annotation.</title>
        <authorList>
            <consortium name="The Broad Institute Genomics Platform"/>
            <consortium name="The Broad Institute Genome Sequencing Center for Infectious Disease"/>
            <person name="Wu L."/>
            <person name="Ma J."/>
        </authorList>
    </citation>
    <scope>NUCLEOTIDE SEQUENCE [LARGE SCALE GENOMIC DNA]</scope>
    <source>
        <strain evidence="3">KCTC 42224</strain>
    </source>
</reference>